<evidence type="ECO:0000313" key="2">
    <source>
        <dbReference type="Proteomes" id="UP000003959"/>
    </source>
</evidence>
<dbReference type="Proteomes" id="UP000003959">
    <property type="component" value="Unassembled WGS sequence"/>
</dbReference>
<sequence length="56" mass="6011">MGETPKTALHRFSGMIELPKVYFGGRAALGASHICKRGMGNGEWGMGNGEWGMGNR</sequence>
<keyword evidence="2" id="KW-1185">Reference proteome</keyword>
<reference evidence="2" key="1">
    <citation type="journal article" date="2011" name="Proc. Natl. Acad. Sci. U.S.A.">
        <title>Genomic insights into the physiology and ecology of the marine filamentous cyanobacterium Lyngbya majuscula.</title>
        <authorList>
            <person name="Jones A.C."/>
            <person name="Monroe E.A."/>
            <person name="Podell S."/>
            <person name="Hess W.R."/>
            <person name="Klages S."/>
            <person name="Esquenazi E."/>
            <person name="Niessen S."/>
            <person name="Hoover H."/>
            <person name="Rothmann M."/>
            <person name="Lasken R.S."/>
            <person name="Yates J.R.III."/>
            <person name="Reinhardt R."/>
            <person name="Kube M."/>
            <person name="Burkart M.D."/>
            <person name="Allen E.E."/>
            <person name="Dorrestein P.C."/>
            <person name="Gerwick W.H."/>
            <person name="Gerwick L."/>
        </authorList>
    </citation>
    <scope>NUCLEOTIDE SEQUENCE [LARGE SCALE GENOMIC DNA]</scope>
    <source>
        <strain evidence="2">3L</strain>
    </source>
</reference>
<dbReference type="AlphaFoldDB" id="F4XKK6"/>
<gene>
    <name evidence="1" type="ORF">LYNGBM3L_11550</name>
</gene>
<proteinExistence type="predicted"/>
<organism evidence="1 2">
    <name type="scientific">Moorena producens 3L</name>
    <dbReference type="NCBI Taxonomy" id="489825"/>
    <lineage>
        <taxon>Bacteria</taxon>
        <taxon>Bacillati</taxon>
        <taxon>Cyanobacteriota</taxon>
        <taxon>Cyanophyceae</taxon>
        <taxon>Coleofasciculales</taxon>
        <taxon>Coleofasciculaceae</taxon>
        <taxon>Moorena</taxon>
    </lineage>
</organism>
<accession>F4XKK6</accession>
<dbReference type="EMBL" id="GL890825">
    <property type="protein sequence ID" value="EGJ34861.1"/>
    <property type="molecule type" value="Genomic_DNA"/>
</dbReference>
<evidence type="ECO:0000313" key="1">
    <source>
        <dbReference type="EMBL" id="EGJ34861.1"/>
    </source>
</evidence>
<name>F4XKK6_9CYAN</name>
<protein>
    <submittedName>
        <fullName evidence="1">Uncharacterized protein</fullName>
    </submittedName>
</protein>
<dbReference type="HOGENOM" id="CLU_3009336_0_0_3"/>